<dbReference type="InterPro" id="IPR022340">
    <property type="entry name" value="GPCR_GCR1_put"/>
</dbReference>
<dbReference type="GO" id="GO:0007189">
    <property type="term" value="P:adenylate cyclase-activating G protein-coupled receptor signaling pathway"/>
    <property type="evidence" value="ECO:0007669"/>
    <property type="project" value="TreeGrafter"/>
</dbReference>
<sequence>MESGILAAANTTPIAGLKCSLFPNNQYQCDVIVAVKRAMASLSLVGCLFMICVIVLFKKYAAFAQRLILYLSVAAFFDSVAYLMGELHPDGPLCDFQAWWLTYFDWSVLLWVCCITFNLYMNAIRSVITEKYEWVYHVLSWGFPLIMSCLPFINDHYGPAGAWCWIKGDDNGVKWRFGIWYGPLFLIIALLFFVYIYIIVMVNRRVKTWEGTYDPDTERSKQLLKEDIKPLKGYPFVYLAVSLFPLIDRIQNAFNPEPVFALMLLHVISSPLHGALNAIVFGMDKETMSKLTPSQIKVAVLNRTAGAALIREYPTGASGNHPTEAEQ</sequence>
<organism evidence="8 9">
    <name type="scientific">Owenia fusiformis</name>
    <name type="common">Polychaete worm</name>
    <dbReference type="NCBI Taxonomy" id="6347"/>
    <lineage>
        <taxon>Eukaryota</taxon>
        <taxon>Metazoa</taxon>
        <taxon>Spiralia</taxon>
        <taxon>Lophotrochozoa</taxon>
        <taxon>Annelida</taxon>
        <taxon>Polychaeta</taxon>
        <taxon>Sedentaria</taxon>
        <taxon>Canalipalpata</taxon>
        <taxon>Sabellida</taxon>
        <taxon>Oweniida</taxon>
        <taxon>Oweniidae</taxon>
        <taxon>Owenia</taxon>
    </lineage>
</organism>
<dbReference type="InterPro" id="IPR022343">
    <property type="entry name" value="GCR1-cAMP_receptor"/>
</dbReference>
<dbReference type="PANTHER" id="PTHR23112">
    <property type="entry name" value="G PROTEIN-COUPLED RECEPTOR 157-RELATED"/>
    <property type="match status" value="1"/>
</dbReference>
<evidence type="ECO:0000256" key="3">
    <source>
        <dbReference type="ARBA" id="ARBA00022989"/>
    </source>
</evidence>
<dbReference type="GO" id="GO:0004930">
    <property type="term" value="F:G protein-coupled receptor activity"/>
    <property type="evidence" value="ECO:0007669"/>
    <property type="project" value="UniProtKB-KW"/>
</dbReference>
<dbReference type="EMBL" id="CAIIXF020000004">
    <property type="protein sequence ID" value="CAH1780902.1"/>
    <property type="molecule type" value="Genomic_DNA"/>
</dbReference>
<keyword evidence="7" id="KW-0807">Transducer</keyword>
<keyword evidence="3" id="KW-1133">Transmembrane helix</keyword>
<dbReference type="Pfam" id="PF05462">
    <property type="entry name" value="Dicty_CAR"/>
    <property type="match status" value="1"/>
</dbReference>
<dbReference type="SUPFAM" id="SSF81321">
    <property type="entry name" value="Family A G protein-coupled receptor-like"/>
    <property type="match status" value="1"/>
</dbReference>
<protein>
    <submittedName>
        <fullName evidence="8">Uncharacterized protein</fullName>
    </submittedName>
</protein>
<keyword evidence="4" id="KW-0297">G-protein coupled receptor</keyword>
<keyword evidence="6" id="KW-0675">Receptor</keyword>
<comment type="subcellular location">
    <subcellularLocation>
        <location evidence="1">Membrane</location>
        <topology evidence="1">Multi-pass membrane protein</topology>
    </subcellularLocation>
</comment>
<evidence type="ECO:0000256" key="2">
    <source>
        <dbReference type="ARBA" id="ARBA00022692"/>
    </source>
</evidence>
<dbReference type="Proteomes" id="UP000749559">
    <property type="component" value="Unassembled WGS sequence"/>
</dbReference>
<name>A0A8J1UF86_OWEFU</name>
<evidence type="ECO:0000256" key="7">
    <source>
        <dbReference type="ARBA" id="ARBA00023224"/>
    </source>
</evidence>
<gene>
    <name evidence="8" type="ORF">OFUS_LOCUS7537</name>
</gene>
<dbReference type="GO" id="GO:0007166">
    <property type="term" value="P:cell surface receptor signaling pathway"/>
    <property type="evidence" value="ECO:0007669"/>
    <property type="project" value="InterPro"/>
</dbReference>
<dbReference type="PRINTS" id="PR02000">
    <property type="entry name" value="GCR1PLANT"/>
</dbReference>
<dbReference type="PROSITE" id="PS50261">
    <property type="entry name" value="G_PROTEIN_RECEP_F2_4"/>
    <property type="match status" value="1"/>
</dbReference>
<evidence type="ECO:0000313" key="9">
    <source>
        <dbReference type="Proteomes" id="UP000749559"/>
    </source>
</evidence>
<dbReference type="PANTHER" id="PTHR23112:SF43">
    <property type="entry name" value="CYCLIC AMP RECEPTOR-LIKE PROTEIN A"/>
    <property type="match status" value="1"/>
</dbReference>
<evidence type="ECO:0000256" key="5">
    <source>
        <dbReference type="ARBA" id="ARBA00023136"/>
    </source>
</evidence>
<dbReference type="InterPro" id="IPR017981">
    <property type="entry name" value="GPCR_2-like_7TM"/>
</dbReference>
<dbReference type="OrthoDB" id="100006at2759"/>
<comment type="caution">
    <text evidence="8">The sequence shown here is derived from an EMBL/GenBank/DDBJ whole genome shotgun (WGS) entry which is preliminary data.</text>
</comment>
<accession>A0A8J1UF86</accession>
<dbReference type="AlphaFoldDB" id="A0A8J1UF86"/>
<evidence type="ECO:0000256" key="4">
    <source>
        <dbReference type="ARBA" id="ARBA00023040"/>
    </source>
</evidence>
<keyword evidence="2" id="KW-0812">Transmembrane</keyword>
<keyword evidence="9" id="KW-1185">Reference proteome</keyword>
<proteinExistence type="predicted"/>
<dbReference type="PRINTS" id="PR02001">
    <property type="entry name" value="GCR1CAMPR"/>
</dbReference>
<evidence type="ECO:0000256" key="1">
    <source>
        <dbReference type="ARBA" id="ARBA00004141"/>
    </source>
</evidence>
<reference evidence="8" key="1">
    <citation type="submission" date="2022-03" db="EMBL/GenBank/DDBJ databases">
        <authorList>
            <person name="Martin C."/>
        </authorList>
    </citation>
    <scope>NUCLEOTIDE SEQUENCE</scope>
</reference>
<evidence type="ECO:0000313" key="8">
    <source>
        <dbReference type="EMBL" id="CAH1780902.1"/>
    </source>
</evidence>
<dbReference type="GO" id="GO:0005886">
    <property type="term" value="C:plasma membrane"/>
    <property type="evidence" value="ECO:0007669"/>
    <property type="project" value="TreeGrafter"/>
</dbReference>
<keyword evidence="5" id="KW-0472">Membrane</keyword>
<evidence type="ECO:0000256" key="6">
    <source>
        <dbReference type="ARBA" id="ARBA00023170"/>
    </source>
</evidence>
<dbReference type="Gene3D" id="1.20.1070.10">
    <property type="entry name" value="Rhodopsin 7-helix transmembrane proteins"/>
    <property type="match status" value="1"/>
</dbReference>